<protein>
    <submittedName>
        <fullName evidence="1">Secreted protein</fullName>
    </submittedName>
</protein>
<proteinExistence type="predicted"/>
<organism evidence="1">
    <name type="scientific">gut metagenome</name>
    <dbReference type="NCBI Taxonomy" id="749906"/>
    <lineage>
        <taxon>unclassified sequences</taxon>
        <taxon>metagenomes</taxon>
        <taxon>organismal metagenomes</taxon>
    </lineage>
</organism>
<name>J9GJ09_9ZZZZ</name>
<dbReference type="EMBL" id="AMCI01000835">
    <property type="protein sequence ID" value="EJX07622.1"/>
    <property type="molecule type" value="Genomic_DNA"/>
</dbReference>
<evidence type="ECO:0000313" key="1">
    <source>
        <dbReference type="EMBL" id="EJX07622.1"/>
    </source>
</evidence>
<reference evidence="1" key="1">
    <citation type="journal article" date="2012" name="PLoS ONE">
        <title>Gene sets for utilization of primary and secondary nutrition supplies in the distal gut of endangered iberian lynx.</title>
        <authorList>
            <person name="Alcaide M."/>
            <person name="Messina E."/>
            <person name="Richter M."/>
            <person name="Bargiela R."/>
            <person name="Peplies J."/>
            <person name="Huws S.A."/>
            <person name="Newbold C.J."/>
            <person name="Golyshin P.N."/>
            <person name="Simon M.A."/>
            <person name="Lopez G."/>
            <person name="Yakimov M.M."/>
            <person name="Ferrer M."/>
        </authorList>
    </citation>
    <scope>NUCLEOTIDE SEQUENCE</scope>
</reference>
<gene>
    <name evidence="1" type="ORF">EVA_04265</name>
</gene>
<sequence>MASRKKTSRMNLLSSKTSALTASPRLKCPWLSKMLSASKSLTPNRITSVLFSRLSTTSRTQSTTSNAVVG</sequence>
<dbReference type="AlphaFoldDB" id="J9GJ09"/>
<accession>J9GJ09</accession>
<comment type="caution">
    <text evidence="1">The sequence shown here is derived from an EMBL/GenBank/DDBJ whole genome shotgun (WGS) entry which is preliminary data.</text>
</comment>